<dbReference type="Proteomes" id="UP000053328">
    <property type="component" value="Unassembled WGS sequence"/>
</dbReference>
<dbReference type="HOGENOM" id="CLU_053742_1_1_1"/>
<feature type="region of interest" description="Disordered" evidence="5">
    <location>
        <begin position="366"/>
        <end position="405"/>
    </location>
</feature>
<dbReference type="CDD" id="cd22249">
    <property type="entry name" value="UDM1_RNF168_RNF169-like"/>
    <property type="match status" value="1"/>
</dbReference>
<dbReference type="OrthoDB" id="116827at2759"/>
<dbReference type="GeneID" id="27334776"/>
<evidence type="ECO:0000313" key="7">
    <source>
        <dbReference type="EMBL" id="KIW14908.1"/>
    </source>
</evidence>
<dbReference type="GO" id="GO:0061630">
    <property type="term" value="F:ubiquitin protein ligase activity"/>
    <property type="evidence" value="ECO:0007669"/>
    <property type="project" value="InterPro"/>
</dbReference>
<feature type="region of interest" description="Disordered" evidence="5">
    <location>
        <begin position="252"/>
        <end position="273"/>
    </location>
</feature>
<dbReference type="InterPro" id="IPR027370">
    <property type="entry name" value="Znf-RING_euk"/>
</dbReference>
<feature type="compositionally biased region" description="Polar residues" evidence="5">
    <location>
        <begin position="168"/>
        <end position="193"/>
    </location>
</feature>
<feature type="domain" description="Zinc finger RING-type eukaryotic" evidence="6">
    <location>
        <begin position="275"/>
        <end position="308"/>
    </location>
</feature>
<evidence type="ECO:0000256" key="4">
    <source>
        <dbReference type="SAM" id="Coils"/>
    </source>
</evidence>
<dbReference type="InterPro" id="IPR016818">
    <property type="entry name" value="NOSIP"/>
</dbReference>
<proteinExistence type="predicted"/>
<feature type="region of interest" description="Disordered" evidence="5">
    <location>
        <begin position="1"/>
        <end position="45"/>
    </location>
</feature>
<keyword evidence="8" id="KW-1185">Reference proteome</keyword>
<evidence type="ECO:0000256" key="3">
    <source>
        <dbReference type="ARBA" id="ARBA00022833"/>
    </source>
</evidence>
<dbReference type="VEuPathDB" id="FungiDB:PV08_07693"/>
<feature type="region of interest" description="Disordered" evidence="5">
    <location>
        <begin position="129"/>
        <end position="213"/>
    </location>
</feature>
<dbReference type="PANTHER" id="PTHR13063">
    <property type="entry name" value="ENOS INTERACTING PROTEIN"/>
    <property type="match status" value="1"/>
</dbReference>
<sequence>MSHSKRNTSLAFFTAHESTTSGTTANSSGDGDDKNKSGTTTTTTTSTKVHLFCRECALNDLMAQRKEIKRLEREAELRKREMEDDLRRAEEESKREDLERFERGELDSAYYDDVFSGSGMRRKRIAEEMHSSAPNATTSTSTGTSNTSVRTSTGDGDGRDGSKKSKTNSTFPSVDTANGTRSGGNTKRQQSEASFWIPGSEFTSRHHGKDGATKTAAKLHPLCPASTPDHKHEYSLKSLTTVNFSFADDGDDGADGGGGGGGSGKRKDATKQPMCPSCKKMLTNTSRAMVGTAPGCGHVVCKSCADLLYRADTTSATTHATPSKEAATTALTAARSLDREQGTEKAKEQALILCYVCEADLSGPRGGGEGGGDGGSNDGTGKNDRHKHKGKDRNKDKAGDKVGTVVEISREGTGFAGGGTNMAKREGVAFQC</sequence>
<evidence type="ECO:0000256" key="1">
    <source>
        <dbReference type="ARBA" id="ARBA00022723"/>
    </source>
</evidence>
<dbReference type="GO" id="GO:0008270">
    <property type="term" value="F:zinc ion binding"/>
    <property type="evidence" value="ECO:0007669"/>
    <property type="project" value="UniProtKB-KW"/>
</dbReference>
<feature type="compositionally biased region" description="Low complexity" evidence="5">
    <location>
        <begin position="18"/>
        <end position="29"/>
    </location>
</feature>
<feature type="compositionally biased region" description="Gly residues" evidence="5">
    <location>
        <begin position="366"/>
        <end position="378"/>
    </location>
</feature>
<feature type="compositionally biased region" description="Low complexity" evidence="5">
    <location>
        <begin position="131"/>
        <end position="154"/>
    </location>
</feature>
<organism evidence="7 8">
    <name type="scientific">Exophiala spinifera</name>
    <dbReference type="NCBI Taxonomy" id="91928"/>
    <lineage>
        <taxon>Eukaryota</taxon>
        <taxon>Fungi</taxon>
        <taxon>Dikarya</taxon>
        <taxon>Ascomycota</taxon>
        <taxon>Pezizomycotina</taxon>
        <taxon>Eurotiomycetes</taxon>
        <taxon>Chaetothyriomycetidae</taxon>
        <taxon>Chaetothyriales</taxon>
        <taxon>Herpotrichiellaceae</taxon>
        <taxon>Exophiala</taxon>
    </lineage>
</organism>
<feature type="coiled-coil region" evidence="4">
    <location>
        <begin position="54"/>
        <end position="99"/>
    </location>
</feature>
<reference evidence="7 8" key="1">
    <citation type="submission" date="2015-01" db="EMBL/GenBank/DDBJ databases">
        <title>The Genome Sequence of Exophiala spinifera CBS89968.</title>
        <authorList>
            <consortium name="The Broad Institute Genomics Platform"/>
            <person name="Cuomo C."/>
            <person name="de Hoog S."/>
            <person name="Gorbushina A."/>
            <person name="Stielow B."/>
            <person name="Teixiera M."/>
            <person name="Abouelleil A."/>
            <person name="Chapman S.B."/>
            <person name="Priest M."/>
            <person name="Young S.K."/>
            <person name="Wortman J."/>
            <person name="Nusbaum C."/>
            <person name="Birren B."/>
        </authorList>
    </citation>
    <scope>NUCLEOTIDE SEQUENCE [LARGE SCALE GENOMIC DNA]</scope>
    <source>
        <strain evidence="7 8">CBS 89968</strain>
    </source>
</reference>
<name>A0A0D2B7N7_9EURO</name>
<keyword evidence="2" id="KW-0863">Zinc-finger</keyword>
<gene>
    <name evidence="7" type="ORF">PV08_07693</name>
</gene>
<dbReference type="GO" id="GO:0005634">
    <property type="term" value="C:nucleus"/>
    <property type="evidence" value="ECO:0007669"/>
    <property type="project" value="TreeGrafter"/>
</dbReference>
<keyword evidence="3" id="KW-0862">Zinc</keyword>
<evidence type="ECO:0000313" key="8">
    <source>
        <dbReference type="Proteomes" id="UP000053328"/>
    </source>
</evidence>
<protein>
    <recommendedName>
        <fullName evidence="6">Zinc finger RING-type eukaryotic domain-containing protein</fullName>
    </recommendedName>
</protein>
<dbReference type="RefSeq" id="XP_016235124.1">
    <property type="nucleotide sequence ID" value="XM_016382022.1"/>
</dbReference>
<dbReference type="STRING" id="91928.A0A0D2B7N7"/>
<dbReference type="EMBL" id="KN847496">
    <property type="protein sequence ID" value="KIW14908.1"/>
    <property type="molecule type" value="Genomic_DNA"/>
</dbReference>
<dbReference type="PANTHER" id="PTHR13063:SF10">
    <property type="entry name" value="NITRIC OXIDE SYNTHASE-INTERACTING PROTEIN"/>
    <property type="match status" value="1"/>
</dbReference>
<evidence type="ECO:0000256" key="5">
    <source>
        <dbReference type="SAM" id="MobiDB-lite"/>
    </source>
</evidence>
<dbReference type="Pfam" id="PF13445">
    <property type="entry name" value="zf-RING_UBOX"/>
    <property type="match status" value="1"/>
</dbReference>
<dbReference type="AlphaFoldDB" id="A0A0D2B7N7"/>
<evidence type="ECO:0000256" key="2">
    <source>
        <dbReference type="ARBA" id="ARBA00022771"/>
    </source>
</evidence>
<evidence type="ECO:0000259" key="6">
    <source>
        <dbReference type="Pfam" id="PF13445"/>
    </source>
</evidence>
<keyword evidence="4" id="KW-0175">Coiled coil</keyword>
<accession>A0A0D2B7N7</accession>
<keyword evidence="1" id="KW-0479">Metal-binding</keyword>